<dbReference type="InterPro" id="IPR051788">
    <property type="entry name" value="MFS_Transporter"/>
</dbReference>
<keyword evidence="8" id="KW-1185">Reference proteome</keyword>
<evidence type="ECO:0000259" key="6">
    <source>
        <dbReference type="PROSITE" id="PS50850"/>
    </source>
</evidence>
<evidence type="ECO:0000313" key="8">
    <source>
        <dbReference type="Proteomes" id="UP000223913"/>
    </source>
</evidence>
<comment type="subcellular location">
    <subcellularLocation>
        <location evidence="1">Membrane</location>
        <topology evidence="1">Multi-pass membrane protein</topology>
    </subcellularLocation>
</comment>
<feature type="transmembrane region" description="Helical" evidence="5">
    <location>
        <begin position="342"/>
        <end position="363"/>
    </location>
</feature>
<gene>
    <name evidence="7" type="ORF">CRP01_15155</name>
</gene>
<feature type="domain" description="Major facilitator superfamily (MFS) profile" evidence="6">
    <location>
        <begin position="220"/>
        <end position="404"/>
    </location>
</feature>
<feature type="transmembrane region" description="Helical" evidence="5">
    <location>
        <begin position="154"/>
        <end position="175"/>
    </location>
</feature>
<sequence length="404" mass="43718">MGFRQFFPNYLFPLPKIKNMQQKRHRWALNAMFLLNGFSYGNWISRLPRFQEIYDLDNGGIGLILLSHAVGALIAMPITGVIIARVGSRRATIYAAWSFLFWMIFIPLAPNVLILGTVFFCMGLSGGMLDVSMNAQAVLVEQVYKKPIMTSFHAVFSLGMMLGAGCGALFIRLGLDIMPHIYSILVLCVVLAWYGTPNLIVDRVRNATAEGGGFQLPNRALIGMGLIAFCCMLGEGAMADWSTNYLEKIAMAAPATAPLGLAAFSMAMMVARFLGDGARARWGDGRLLIAGSFFAALGLSLILAILEPVVIIIACMFVGLGLSVIVPIAYSKAGNMPNIEPGVGISMVTTVGYSGFLFGPPIIGFIADWVGLRIALGVVLVLFVLMLFLSTKVPRTARTKRALN</sequence>
<dbReference type="InterPro" id="IPR020846">
    <property type="entry name" value="MFS_dom"/>
</dbReference>
<accession>A0A2D0NC93</accession>
<dbReference type="PROSITE" id="PS50850">
    <property type="entry name" value="MFS"/>
    <property type="match status" value="1"/>
</dbReference>
<dbReference type="InterPro" id="IPR011701">
    <property type="entry name" value="MFS"/>
</dbReference>
<protein>
    <recommendedName>
        <fullName evidence="6">Major facilitator superfamily (MFS) profile domain-containing protein</fullName>
    </recommendedName>
</protein>
<dbReference type="GO" id="GO:0016020">
    <property type="term" value="C:membrane"/>
    <property type="evidence" value="ECO:0007669"/>
    <property type="project" value="UniProtKB-SubCell"/>
</dbReference>
<dbReference type="PANTHER" id="PTHR23514:SF13">
    <property type="entry name" value="INNER MEMBRANE PROTEIN YBJJ"/>
    <property type="match status" value="1"/>
</dbReference>
<organism evidence="7 8">
    <name type="scientific">Flavilitoribacter nigricans (strain ATCC 23147 / DSM 23189 / NBRC 102662 / NCIMB 1420 / SS-2)</name>
    <name type="common">Lewinella nigricans</name>
    <dbReference type="NCBI Taxonomy" id="1122177"/>
    <lineage>
        <taxon>Bacteria</taxon>
        <taxon>Pseudomonadati</taxon>
        <taxon>Bacteroidota</taxon>
        <taxon>Saprospiria</taxon>
        <taxon>Saprospirales</taxon>
        <taxon>Lewinellaceae</taxon>
        <taxon>Flavilitoribacter</taxon>
    </lineage>
</organism>
<dbReference type="EMBL" id="PDUD01000020">
    <property type="protein sequence ID" value="PHN05809.1"/>
    <property type="molecule type" value="Genomic_DNA"/>
</dbReference>
<dbReference type="Pfam" id="PF07690">
    <property type="entry name" value="MFS_1"/>
    <property type="match status" value="1"/>
</dbReference>
<dbReference type="InterPro" id="IPR036259">
    <property type="entry name" value="MFS_trans_sf"/>
</dbReference>
<feature type="transmembrane region" description="Helical" evidence="5">
    <location>
        <begin position="221"/>
        <end position="239"/>
    </location>
</feature>
<feature type="transmembrane region" description="Helical" evidence="5">
    <location>
        <begin position="91"/>
        <end position="108"/>
    </location>
</feature>
<name>A0A2D0NC93_FLAN2</name>
<keyword evidence="3 5" id="KW-1133">Transmembrane helix</keyword>
<evidence type="ECO:0000313" key="7">
    <source>
        <dbReference type="EMBL" id="PHN05809.1"/>
    </source>
</evidence>
<dbReference type="OrthoDB" id="9809599at2"/>
<keyword evidence="2 5" id="KW-0812">Transmembrane</keyword>
<feature type="transmembrane region" description="Helical" evidence="5">
    <location>
        <begin position="27"/>
        <end position="44"/>
    </location>
</feature>
<comment type="caution">
    <text evidence="7">The sequence shown here is derived from an EMBL/GenBank/DDBJ whole genome shotgun (WGS) entry which is preliminary data.</text>
</comment>
<feature type="transmembrane region" description="Helical" evidence="5">
    <location>
        <begin position="369"/>
        <end position="391"/>
    </location>
</feature>
<evidence type="ECO:0000256" key="5">
    <source>
        <dbReference type="SAM" id="Phobius"/>
    </source>
</evidence>
<evidence type="ECO:0000256" key="2">
    <source>
        <dbReference type="ARBA" id="ARBA00022692"/>
    </source>
</evidence>
<feature type="transmembrane region" description="Helical" evidence="5">
    <location>
        <begin position="311"/>
        <end position="330"/>
    </location>
</feature>
<dbReference type="PANTHER" id="PTHR23514">
    <property type="entry name" value="BYPASS OF STOP CODON PROTEIN 6"/>
    <property type="match status" value="1"/>
</dbReference>
<feature type="transmembrane region" description="Helical" evidence="5">
    <location>
        <begin position="64"/>
        <end position="84"/>
    </location>
</feature>
<feature type="transmembrane region" description="Helical" evidence="5">
    <location>
        <begin position="181"/>
        <end position="201"/>
    </location>
</feature>
<evidence type="ECO:0000256" key="4">
    <source>
        <dbReference type="ARBA" id="ARBA00023136"/>
    </source>
</evidence>
<dbReference type="Proteomes" id="UP000223913">
    <property type="component" value="Unassembled WGS sequence"/>
</dbReference>
<evidence type="ECO:0000256" key="3">
    <source>
        <dbReference type="ARBA" id="ARBA00022989"/>
    </source>
</evidence>
<dbReference type="SUPFAM" id="SSF103473">
    <property type="entry name" value="MFS general substrate transporter"/>
    <property type="match status" value="1"/>
</dbReference>
<dbReference type="GO" id="GO:0022857">
    <property type="term" value="F:transmembrane transporter activity"/>
    <property type="evidence" value="ECO:0007669"/>
    <property type="project" value="InterPro"/>
</dbReference>
<proteinExistence type="predicted"/>
<feature type="transmembrane region" description="Helical" evidence="5">
    <location>
        <begin position="287"/>
        <end position="305"/>
    </location>
</feature>
<dbReference type="CDD" id="cd17393">
    <property type="entry name" value="MFS_MosC_like"/>
    <property type="match status" value="1"/>
</dbReference>
<feature type="transmembrane region" description="Helical" evidence="5">
    <location>
        <begin position="114"/>
        <end position="133"/>
    </location>
</feature>
<evidence type="ECO:0000256" key="1">
    <source>
        <dbReference type="ARBA" id="ARBA00004141"/>
    </source>
</evidence>
<reference evidence="7 8" key="1">
    <citation type="submission" date="2017-10" db="EMBL/GenBank/DDBJ databases">
        <title>The draft genome sequence of Lewinella nigricans NBRC 102662.</title>
        <authorList>
            <person name="Wang K."/>
        </authorList>
    </citation>
    <scope>NUCLEOTIDE SEQUENCE [LARGE SCALE GENOMIC DNA]</scope>
    <source>
        <strain evidence="7 8">NBRC 102662</strain>
    </source>
</reference>
<dbReference type="Gene3D" id="1.20.1250.20">
    <property type="entry name" value="MFS general substrate transporter like domains"/>
    <property type="match status" value="2"/>
</dbReference>
<keyword evidence="4 5" id="KW-0472">Membrane</keyword>
<dbReference type="AlphaFoldDB" id="A0A2D0NC93"/>
<feature type="transmembrane region" description="Helical" evidence="5">
    <location>
        <begin position="251"/>
        <end position="275"/>
    </location>
</feature>